<dbReference type="Proteomes" id="UP000237347">
    <property type="component" value="Unassembled WGS sequence"/>
</dbReference>
<accession>A0AAW0IVW0</accession>
<protein>
    <submittedName>
        <fullName evidence="1">Uncharacterized protein</fullName>
    </submittedName>
</protein>
<sequence>MLGLVIGTALLALVEHTTLLAAQAASSVEHSRMTRLPVAMTLISLAHEALGVAAVAAVVLDLDGNLVTGFAAGLDATSTILRAEWNVSDAMPQGTRSRHAMQSSKREHIIDYHYFWFIISLDCMGSYGQHGISPMFACSYIPQHFAKLPIKKV</sequence>
<reference evidence="1 2" key="1">
    <citation type="journal article" date="2018" name="Sci. Data">
        <title>The draft genome sequence of cork oak.</title>
        <authorList>
            <person name="Ramos A.M."/>
            <person name="Usie A."/>
            <person name="Barbosa P."/>
            <person name="Barros P.M."/>
            <person name="Capote T."/>
            <person name="Chaves I."/>
            <person name="Simoes F."/>
            <person name="Abreu I."/>
            <person name="Carrasquinho I."/>
            <person name="Faro C."/>
            <person name="Guimaraes J.B."/>
            <person name="Mendonca D."/>
            <person name="Nobrega F."/>
            <person name="Rodrigues L."/>
            <person name="Saibo N.J.M."/>
            <person name="Varela M.C."/>
            <person name="Egas C."/>
            <person name="Matos J."/>
            <person name="Miguel C.M."/>
            <person name="Oliveira M.M."/>
            <person name="Ricardo C.P."/>
            <person name="Goncalves S."/>
        </authorList>
    </citation>
    <scope>NUCLEOTIDE SEQUENCE [LARGE SCALE GENOMIC DNA]</scope>
    <source>
        <strain evidence="2">cv. HL8</strain>
    </source>
</reference>
<keyword evidence="2" id="KW-1185">Reference proteome</keyword>
<evidence type="ECO:0000313" key="1">
    <source>
        <dbReference type="EMBL" id="KAK7818422.1"/>
    </source>
</evidence>
<evidence type="ECO:0000313" key="2">
    <source>
        <dbReference type="Proteomes" id="UP000237347"/>
    </source>
</evidence>
<organism evidence="1 2">
    <name type="scientific">Quercus suber</name>
    <name type="common">Cork oak</name>
    <dbReference type="NCBI Taxonomy" id="58331"/>
    <lineage>
        <taxon>Eukaryota</taxon>
        <taxon>Viridiplantae</taxon>
        <taxon>Streptophyta</taxon>
        <taxon>Embryophyta</taxon>
        <taxon>Tracheophyta</taxon>
        <taxon>Spermatophyta</taxon>
        <taxon>Magnoliopsida</taxon>
        <taxon>eudicotyledons</taxon>
        <taxon>Gunneridae</taxon>
        <taxon>Pentapetalae</taxon>
        <taxon>rosids</taxon>
        <taxon>fabids</taxon>
        <taxon>Fagales</taxon>
        <taxon>Fagaceae</taxon>
        <taxon>Quercus</taxon>
    </lineage>
</organism>
<proteinExistence type="predicted"/>
<name>A0AAW0IVW0_QUESU</name>
<gene>
    <name evidence="1" type="ORF">CFP56_041389</name>
</gene>
<comment type="caution">
    <text evidence="1">The sequence shown here is derived from an EMBL/GenBank/DDBJ whole genome shotgun (WGS) entry which is preliminary data.</text>
</comment>
<dbReference type="EMBL" id="PKMF04000830">
    <property type="protein sequence ID" value="KAK7818422.1"/>
    <property type="molecule type" value="Genomic_DNA"/>
</dbReference>
<dbReference type="AlphaFoldDB" id="A0AAW0IVW0"/>